<evidence type="ECO:0000313" key="1">
    <source>
        <dbReference type="EMBL" id="SCA54861.1"/>
    </source>
</evidence>
<proteinExistence type="predicted"/>
<sequence length="203" mass="22657">MAADFELRTTFFITAVAVSARLSAVLKEAKNISLEAMNAKALVARAGENVRTFKPITDYMVELANDTINLVEDINREALLISRSSLTALRGNEAVNHFNRAKIKSAGALYSDSYEFASQEAEKDLQQFQHDLLKNTRRLHELLEEIESRMLAANVVTSTSRLEAATVSTVYRANFEAIVGKFESAAKNIRSTVRECRKVLNVR</sequence>
<reference evidence="1 2" key="1">
    <citation type="submission" date="2016-07" db="EMBL/GenBank/DDBJ databases">
        <authorList>
            <person name="Lefevre C.T."/>
        </authorList>
    </citation>
    <scope>NUCLEOTIDE SEQUENCE [LARGE SCALE GENOMIC DNA]</scope>
    <source>
        <strain evidence="1">PR1</strain>
    </source>
</reference>
<keyword evidence="2" id="KW-1185">Reference proteome</keyword>
<protein>
    <submittedName>
        <fullName evidence="1">Putative Methyl-accepting chemotaxis protein</fullName>
    </submittedName>
</protein>
<evidence type="ECO:0000313" key="2">
    <source>
        <dbReference type="Proteomes" id="UP000231658"/>
    </source>
</evidence>
<name>A0A1C3RC68_9PROT</name>
<dbReference type="RefSeq" id="WP_069185598.1">
    <property type="nucleotide sequence ID" value="NZ_FLYE01000001.1"/>
</dbReference>
<dbReference type="EMBL" id="FLYE01000001">
    <property type="protein sequence ID" value="SCA54861.1"/>
    <property type="molecule type" value="Genomic_DNA"/>
</dbReference>
<dbReference type="Proteomes" id="UP000231658">
    <property type="component" value="Unassembled WGS sequence"/>
</dbReference>
<gene>
    <name evidence="1" type="ORF">MTBPR1_10108</name>
</gene>
<accession>A0A1C3RC68</accession>
<dbReference type="STRING" id="1867952.MTBPR1_10108"/>
<dbReference type="AlphaFoldDB" id="A0A1C3RC68"/>
<organism evidence="1 2">
    <name type="scientific">Candidatus Terasakiella magnetica</name>
    <dbReference type="NCBI Taxonomy" id="1867952"/>
    <lineage>
        <taxon>Bacteria</taxon>
        <taxon>Pseudomonadati</taxon>
        <taxon>Pseudomonadota</taxon>
        <taxon>Alphaproteobacteria</taxon>
        <taxon>Rhodospirillales</taxon>
        <taxon>Terasakiellaceae</taxon>
        <taxon>Terasakiella</taxon>
    </lineage>
</organism>
<dbReference type="OrthoDB" id="8442309at2"/>